<dbReference type="SUPFAM" id="SSF53448">
    <property type="entry name" value="Nucleotide-diphospho-sugar transferases"/>
    <property type="match status" value="1"/>
</dbReference>
<feature type="compositionally biased region" description="Low complexity" evidence="3">
    <location>
        <begin position="419"/>
        <end position="433"/>
    </location>
</feature>
<dbReference type="Proteomes" id="UP000886653">
    <property type="component" value="Unassembled WGS sequence"/>
</dbReference>
<dbReference type="PANTHER" id="PTHR32385">
    <property type="entry name" value="MANNOSYL PHOSPHORYLINOSITOL CERAMIDE SYNTHASE"/>
    <property type="match status" value="1"/>
</dbReference>
<accession>A0A9P6NLX9</accession>
<sequence>MVLYSSNPLPSINTNTNSTSLLQPLKLNSPSTPTTLFFHNRRRPRYWIHYALFLLLLIVLGTIVVLSTANAYFGITHIDLLTPTDLALLPKNTTHQPPKIPKIIHQTWKTNMIPDKWKSVRDSCSNLHSDWEYVLWSDESGRELIQNHYPGFLKTFDGYRYPIQRADAIRYFVLHKYGGVYMDLDIGCRKPMDILLSFDLILPQTIPVGVSNDLMFSVKGHPFMDYVINRLSHFDHDYLSNYPTVMFSTGPMALSALLSSYRSTLSKDQIDFRILSPELYGKNLPPNPTQLNFPFFSHYYGSCWHTPDANFIVYLGKSGMIWLYGAISILLLWLTRASLRFWVSSLDKKSTSKRLINRRLLLLPVNWLDQERKSSRRAVNVNGRCKCCGSLSNPSSPPAYESPLSRPESDNEDDLYLFPTPSTSSTPSSASPSTRRKEVSSPIHKAFFRLADLVHPNHQHHHHPIEQNDDCLLEAGAAKAD</sequence>
<dbReference type="Pfam" id="PF04488">
    <property type="entry name" value="Gly_transf_sug"/>
    <property type="match status" value="1"/>
</dbReference>
<dbReference type="GO" id="GO:0051999">
    <property type="term" value="P:mannosyl-inositol phosphorylceramide biosynthetic process"/>
    <property type="evidence" value="ECO:0007669"/>
    <property type="project" value="TreeGrafter"/>
</dbReference>
<dbReference type="GO" id="GO:0016020">
    <property type="term" value="C:membrane"/>
    <property type="evidence" value="ECO:0007669"/>
    <property type="project" value="GOC"/>
</dbReference>
<comment type="caution">
    <text evidence="5">The sequence shown here is derived from an EMBL/GenBank/DDBJ whole genome shotgun (WGS) entry which is preliminary data.</text>
</comment>
<feature type="region of interest" description="Disordered" evidence="3">
    <location>
        <begin position="392"/>
        <end position="441"/>
    </location>
</feature>
<gene>
    <name evidence="5" type="ORF">CROQUDRAFT_44231</name>
</gene>
<feature type="transmembrane region" description="Helical" evidence="4">
    <location>
        <begin position="321"/>
        <end position="343"/>
    </location>
</feature>
<evidence type="ECO:0000313" key="6">
    <source>
        <dbReference type="Proteomes" id="UP000886653"/>
    </source>
</evidence>
<protein>
    <submittedName>
        <fullName evidence="5">Uncharacterized protein</fullName>
    </submittedName>
</protein>
<reference evidence="5" key="1">
    <citation type="submission" date="2013-11" db="EMBL/GenBank/DDBJ databases">
        <title>Genome sequence of the fusiform rust pathogen reveals effectors for host alternation and coevolution with pine.</title>
        <authorList>
            <consortium name="DOE Joint Genome Institute"/>
            <person name="Smith K."/>
            <person name="Pendleton A."/>
            <person name="Kubisiak T."/>
            <person name="Anderson C."/>
            <person name="Salamov A."/>
            <person name="Aerts A."/>
            <person name="Riley R."/>
            <person name="Clum A."/>
            <person name="Lindquist E."/>
            <person name="Ence D."/>
            <person name="Campbell M."/>
            <person name="Kronenberg Z."/>
            <person name="Feau N."/>
            <person name="Dhillon B."/>
            <person name="Hamelin R."/>
            <person name="Burleigh J."/>
            <person name="Smith J."/>
            <person name="Yandell M."/>
            <person name="Nelson C."/>
            <person name="Grigoriev I."/>
            <person name="Davis J."/>
        </authorList>
    </citation>
    <scope>NUCLEOTIDE SEQUENCE</scope>
    <source>
        <strain evidence="5">G11</strain>
    </source>
</reference>
<keyword evidence="6" id="KW-1185">Reference proteome</keyword>
<dbReference type="FunFam" id="3.90.550.20:FF:000005">
    <property type="entry name" value="Unplaced genomic scaffold supercont1.17, whole genome shotgun sequence"/>
    <property type="match status" value="1"/>
</dbReference>
<dbReference type="Gene3D" id="3.90.550.20">
    <property type="match status" value="1"/>
</dbReference>
<organism evidence="5 6">
    <name type="scientific">Cronartium quercuum f. sp. fusiforme G11</name>
    <dbReference type="NCBI Taxonomy" id="708437"/>
    <lineage>
        <taxon>Eukaryota</taxon>
        <taxon>Fungi</taxon>
        <taxon>Dikarya</taxon>
        <taxon>Basidiomycota</taxon>
        <taxon>Pucciniomycotina</taxon>
        <taxon>Pucciniomycetes</taxon>
        <taxon>Pucciniales</taxon>
        <taxon>Coleosporiaceae</taxon>
        <taxon>Cronartium</taxon>
    </lineage>
</organism>
<keyword evidence="4" id="KW-0472">Membrane</keyword>
<dbReference type="GO" id="GO:0000030">
    <property type="term" value="F:mannosyltransferase activity"/>
    <property type="evidence" value="ECO:0007669"/>
    <property type="project" value="TreeGrafter"/>
</dbReference>
<dbReference type="InterPro" id="IPR051706">
    <property type="entry name" value="Glycosyltransferase_domain"/>
</dbReference>
<keyword evidence="4" id="KW-0812">Transmembrane</keyword>
<feature type="transmembrane region" description="Helical" evidence="4">
    <location>
        <begin position="47"/>
        <end position="73"/>
    </location>
</feature>
<proteinExistence type="inferred from homology"/>
<dbReference type="AlphaFoldDB" id="A0A9P6NLX9"/>
<keyword evidence="2" id="KW-0808">Transferase</keyword>
<dbReference type="EMBL" id="MU167259">
    <property type="protein sequence ID" value="KAG0146582.1"/>
    <property type="molecule type" value="Genomic_DNA"/>
</dbReference>
<keyword evidence="4" id="KW-1133">Transmembrane helix</keyword>
<evidence type="ECO:0000313" key="5">
    <source>
        <dbReference type="EMBL" id="KAG0146582.1"/>
    </source>
</evidence>
<name>A0A9P6NLX9_9BASI</name>
<evidence type="ECO:0000256" key="3">
    <source>
        <dbReference type="SAM" id="MobiDB-lite"/>
    </source>
</evidence>
<dbReference type="InterPro" id="IPR007577">
    <property type="entry name" value="GlycoTrfase_DXD_sugar-bd_CS"/>
</dbReference>
<dbReference type="InterPro" id="IPR029044">
    <property type="entry name" value="Nucleotide-diphossugar_trans"/>
</dbReference>
<evidence type="ECO:0000256" key="2">
    <source>
        <dbReference type="ARBA" id="ARBA00022679"/>
    </source>
</evidence>
<evidence type="ECO:0000256" key="4">
    <source>
        <dbReference type="SAM" id="Phobius"/>
    </source>
</evidence>
<dbReference type="OrthoDB" id="3647at2759"/>
<evidence type="ECO:0000256" key="1">
    <source>
        <dbReference type="ARBA" id="ARBA00009003"/>
    </source>
</evidence>
<dbReference type="PANTHER" id="PTHR32385:SF15">
    <property type="entry name" value="INOSITOL PHOSPHOCERAMIDE MANNOSYLTRANSFERASE 1"/>
    <property type="match status" value="1"/>
</dbReference>
<comment type="similarity">
    <text evidence="1">Belongs to the glycosyltransferase 32 family.</text>
</comment>